<comment type="caution">
    <text evidence="5">The sequence shown here is derived from an EMBL/GenBank/DDBJ whole genome shotgun (WGS) entry which is preliminary data.</text>
</comment>
<evidence type="ECO:0000259" key="4">
    <source>
        <dbReference type="Pfam" id="PF22422"/>
    </source>
</evidence>
<dbReference type="AlphaFoldDB" id="A0A934KK64"/>
<dbReference type="PANTHER" id="PTHR10412:SF11">
    <property type="entry name" value="MANNOSYL-OLIGOSACCHARIDE GLUCOSIDASE"/>
    <property type="match status" value="1"/>
</dbReference>
<comment type="similarity">
    <text evidence="1">Belongs to the glycosyl hydrolase 63 family.</text>
</comment>
<keyword evidence="3" id="KW-0326">Glycosidase</keyword>
<dbReference type="Pfam" id="PF22422">
    <property type="entry name" value="MGH1-like_GH"/>
    <property type="match status" value="1"/>
</dbReference>
<dbReference type="InterPro" id="IPR054491">
    <property type="entry name" value="MGH1-like_GH"/>
</dbReference>
<accession>A0A934KK64</accession>
<evidence type="ECO:0000256" key="2">
    <source>
        <dbReference type="ARBA" id="ARBA00022801"/>
    </source>
</evidence>
<keyword evidence="2 5" id="KW-0378">Hydrolase</keyword>
<dbReference type="PANTHER" id="PTHR10412">
    <property type="entry name" value="MANNOSYL-OLIGOSACCHARIDE GLUCOSIDASE"/>
    <property type="match status" value="1"/>
</dbReference>
<evidence type="ECO:0000256" key="3">
    <source>
        <dbReference type="ARBA" id="ARBA00023295"/>
    </source>
</evidence>
<protein>
    <submittedName>
        <fullName evidence="5">Glycoside hydrolase</fullName>
    </submittedName>
</protein>
<organism evidence="5 6">
    <name type="scientific">Candidatus Dormiibacter inghamiae</name>
    <dbReference type="NCBI Taxonomy" id="3127013"/>
    <lineage>
        <taxon>Bacteria</taxon>
        <taxon>Bacillati</taxon>
        <taxon>Candidatus Dormiibacterota</taxon>
        <taxon>Candidatus Dormibacteria</taxon>
        <taxon>Candidatus Dormibacterales</taxon>
        <taxon>Candidatus Dormibacteraceae</taxon>
        <taxon>Candidatus Dormiibacter</taxon>
    </lineage>
</organism>
<dbReference type="InterPro" id="IPR012341">
    <property type="entry name" value="6hp_glycosidase-like_sf"/>
</dbReference>
<dbReference type="EMBL" id="JAEKNQ010000056">
    <property type="protein sequence ID" value="MBJ7604273.1"/>
    <property type="molecule type" value="Genomic_DNA"/>
</dbReference>
<reference evidence="5 6" key="1">
    <citation type="submission" date="2020-10" db="EMBL/GenBank/DDBJ databases">
        <title>Ca. Dormibacterota MAGs.</title>
        <authorList>
            <person name="Montgomery K."/>
        </authorList>
    </citation>
    <scope>NUCLEOTIDE SEQUENCE [LARGE SCALE GENOMIC DNA]</scope>
    <source>
        <strain evidence="5">SC8811_S16_3</strain>
    </source>
</reference>
<gene>
    <name evidence="5" type="ORF">JF888_13960</name>
</gene>
<dbReference type="InterPro" id="IPR004888">
    <property type="entry name" value="Glycoside_hydrolase_63"/>
</dbReference>
<dbReference type="GO" id="GO:0004573">
    <property type="term" value="F:Glc3Man9GlcNAc2 oligosaccharide glucosidase activity"/>
    <property type="evidence" value="ECO:0007669"/>
    <property type="project" value="InterPro"/>
</dbReference>
<dbReference type="Proteomes" id="UP000620075">
    <property type="component" value="Unassembled WGS sequence"/>
</dbReference>
<evidence type="ECO:0000256" key="1">
    <source>
        <dbReference type="ARBA" id="ARBA00010833"/>
    </source>
</evidence>
<name>A0A934KK64_9BACT</name>
<proteinExistence type="inferred from homology"/>
<dbReference type="InterPro" id="IPR008928">
    <property type="entry name" value="6-hairpin_glycosidase_sf"/>
</dbReference>
<evidence type="ECO:0000313" key="6">
    <source>
        <dbReference type="Proteomes" id="UP000620075"/>
    </source>
</evidence>
<dbReference type="RefSeq" id="WP_338181649.1">
    <property type="nucleotide sequence ID" value="NZ_JAEKNQ010000056.1"/>
</dbReference>
<dbReference type="GO" id="GO:0006487">
    <property type="term" value="P:protein N-linked glycosylation"/>
    <property type="evidence" value="ECO:0007669"/>
    <property type="project" value="TreeGrafter"/>
</dbReference>
<dbReference type="Gene3D" id="1.50.10.10">
    <property type="match status" value="1"/>
</dbReference>
<evidence type="ECO:0000313" key="5">
    <source>
        <dbReference type="EMBL" id="MBJ7604273.1"/>
    </source>
</evidence>
<sequence>MVLRGNDAGDWTRPSPHQYPHQWNWDSAFISLGWATFDWPRACQELESMLAAQWWDGMVPHVHYDPRHLAQYFPGPDRWPRAQRHVRNAGQLTSGISNPPVLVTAAWLIGLRQSDQRLRHAFWRRVRPSLAKYVEYWGSARRGPGQPLPVMVHPWESGWDNSPRWDALRLSGLKPRQPYSRLDNRFVRASERPTDSDYDAYLALVEKLEDADFELERYRLDSPFCVHDVLLDATWYGAANDLNSICESLAEPPAVSGERLAEFAAAFEARHWDEAAQLYFDWDCRRQERIRTATAAGVAALAGGVAKPRRGRAAWRRYAQLCRDALAVCTVPPADPNFEPERYWRGPVWLNVNWLAVRGLEHIGLRAEAHALVSQSLGLVQEHGLAECFDPFDGSPLGAGGFSWSAALALDWLEG</sequence>
<feature type="domain" description="Mannosylglycerate hydrolase MGH1-like glycoside hydrolase" evidence="4">
    <location>
        <begin position="19"/>
        <end position="405"/>
    </location>
</feature>
<dbReference type="GO" id="GO:0009311">
    <property type="term" value="P:oligosaccharide metabolic process"/>
    <property type="evidence" value="ECO:0007669"/>
    <property type="project" value="InterPro"/>
</dbReference>
<dbReference type="SUPFAM" id="SSF48208">
    <property type="entry name" value="Six-hairpin glycosidases"/>
    <property type="match status" value="1"/>
</dbReference>